<evidence type="ECO:0000256" key="6">
    <source>
        <dbReference type="ARBA" id="ARBA00023242"/>
    </source>
</evidence>
<dbReference type="Gene3D" id="3.30.730.10">
    <property type="entry name" value="AP2/ERF domain"/>
    <property type="match status" value="1"/>
</dbReference>
<dbReference type="InterPro" id="IPR036955">
    <property type="entry name" value="AP2/ERF_dom_sf"/>
</dbReference>
<dbReference type="GO" id="GO:0005634">
    <property type="term" value="C:nucleus"/>
    <property type="evidence" value="ECO:0007669"/>
    <property type="project" value="UniProtKB-SubCell"/>
</dbReference>
<evidence type="ECO:0000256" key="1">
    <source>
        <dbReference type="ARBA" id="ARBA00004123"/>
    </source>
</evidence>
<dbReference type="GO" id="GO:0003677">
    <property type="term" value="F:DNA binding"/>
    <property type="evidence" value="ECO:0007669"/>
    <property type="project" value="UniProtKB-KW"/>
</dbReference>
<keyword evidence="6" id="KW-0539">Nucleus</keyword>
<dbReference type="PANTHER" id="PTHR31677">
    <property type="entry name" value="AP2 DOMAIN CLASS TRANSCRIPTION FACTOR"/>
    <property type="match status" value="1"/>
</dbReference>
<feature type="region of interest" description="Disordered" evidence="7">
    <location>
        <begin position="170"/>
        <end position="200"/>
    </location>
</feature>
<name>A0AAV2FC38_9ROSI</name>
<evidence type="ECO:0000259" key="8">
    <source>
        <dbReference type="PROSITE" id="PS51032"/>
    </source>
</evidence>
<evidence type="ECO:0000256" key="4">
    <source>
        <dbReference type="ARBA" id="ARBA00023125"/>
    </source>
</evidence>
<dbReference type="Proteomes" id="UP001497516">
    <property type="component" value="Chromosome 6"/>
</dbReference>
<accession>A0AAV2FC38</accession>
<evidence type="ECO:0000313" key="9">
    <source>
        <dbReference type="EMBL" id="CAL1395288.1"/>
    </source>
</evidence>
<keyword evidence="3" id="KW-0805">Transcription regulation</keyword>
<dbReference type="GO" id="GO:0003700">
    <property type="term" value="F:DNA-binding transcription factor activity"/>
    <property type="evidence" value="ECO:0007669"/>
    <property type="project" value="InterPro"/>
</dbReference>
<reference evidence="9 10" key="1">
    <citation type="submission" date="2024-04" db="EMBL/GenBank/DDBJ databases">
        <authorList>
            <person name="Fracassetti M."/>
        </authorList>
    </citation>
    <scope>NUCLEOTIDE SEQUENCE [LARGE SCALE GENOMIC DNA]</scope>
</reference>
<keyword evidence="2" id="KW-0936">Ethylene signaling pathway</keyword>
<dbReference type="AlphaFoldDB" id="A0AAV2FC38"/>
<keyword evidence="4" id="KW-0238">DNA-binding</keyword>
<dbReference type="PRINTS" id="PR00367">
    <property type="entry name" value="ETHRSPELEMNT"/>
</dbReference>
<dbReference type="EMBL" id="OZ034819">
    <property type="protein sequence ID" value="CAL1395288.1"/>
    <property type="molecule type" value="Genomic_DNA"/>
</dbReference>
<keyword evidence="10" id="KW-1185">Reference proteome</keyword>
<sequence length="354" mass="39140">MEEALRRLNGMSSPDPNPTTTNPLHHHHHGVPTTTTAVKRAMKEAATSGGGGTMRYRGVRRRPWGRYAAEIRDPQSKERRWLGTFDTAEEAACAYDCAARAMRGLKARTNFVYPPTPTPTHNDTTTFPPFSHFSKHLFAATSRPNHNHSFSSSLASWTPHPLLASSFDHHHFAATSPPPAQRRRNKAPAPPPPPPSADFLHFPERAVTVAIAPPSSAPSATPEHVEEEEEEYLEFFPQDPSGSGLLHEVVRGFLPKPEKKPSTTATTTGSQQAAAGKSEMVTASSYYDMGRYDEQVFGVAADQDRVGYANLCDSYYHRQEVDNYATTTPYYPYYPSDLVSALAARGHHNYACDY</sequence>
<proteinExistence type="predicted"/>
<evidence type="ECO:0000256" key="5">
    <source>
        <dbReference type="ARBA" id="ARBA00023163"/>
    </source>
</evidence>
<dbReference type="InterPro" id="IPR001471">
    <property type="entry name" value="AP2/ERF_dom"/>
</dbReference>
<evidence type="ECO:0000256" key="2">
    <source>
        <dbReference type="ARBA" id="ARBA00022745"/>
    </source>
</evidence>
<organism evidence="9 10">
    <name type="scientific">Linum trigynum</name>
    <dbReference type="NCBI Taxonomy" id="586398"/>
    <lineage>
        <taxon>Eukaryota</taxon>
        <taxon>Viridiplantae</taxon>
        <taxon>Streptophyta</taxon>
        <taxon>Embryophyta</taxon>
        <taxon>Tracheophyta</taxon>
        <taxon>Spermatophyta</taxon>
        <taxon>Magnoliopsida</taxon>
        <taxon>eudicotyledons</taxon>
        <taxon>Gunneridae</taxon>
        <taxon>Pentapetalae</taxon>
        <taxon>rosids</taxon>
        <taxon>fabids</taxon>
        <taxon>Malpighiales</taxon>
        <taxon>Linaceae</taxon>
        <taxon>Linum</taxon>
    </lineage>
</organism>
<feature type="domain" description="AP2/ERF" evidence="8">
    <location>
        <begin position="55"/>
        <end position="112"/>
    </location>
</feature>
<evidence type="ECO:0000256" key="3">
    <source>
        <dbReference type="ARBA" id="ARBA00023015"/>
    </source>
</evidence>
<keyword evidence="5" id="KW-0804">Transcription</keyword>
<dbReference type="SMART" id="SM00380">
    <property type="entry name" value="AP2"/>
    <property type="match status" value="1"/>
</dbReference>
<gene>
    <name evidence="9" type="ORF">LTRI10_LOCUS35731</name>
</gene>
<dbReference type="FunFam" id="3.30.730.10:FF:000001">
    <property type="entry name" value="Ethylene-responsive transcription factor 2"/>
    <property type="match status" value="1"/>
</dbReference>
<dbReference type="CDD" id="cd00018">
    <property type="entry name" value="AP2"/>
    <property type="match status" value="1"/>
</dbReference>
<comment type="subcellular location">
    <subcellularLocation>
        <location evidence="1">Nucleus</location>
    </subcellularLocation>
</comment>
<evidence type="ECO:0000256" key="7">
    <source>
        <dbReference type="SAM" id="MobiDB-lite"/>
    </source>
</evidence>
<dbReference type="InterPro" id="IPR016177">
    <property type="entry name" value="DNA-bd_dom_sf"/>
</dbReference>
<evidence type="ECO:0000313" key="10">
    <source>
        <dbReference type="Proteomes" id="UP001497516"/>
    </source>
</evidence>
<dbReference type="GO" id="GO:0009873">
    <property type="term" value="P:ethylene-activated signaling pathway"/>
    <property type="evidence" value="ECO:0007669"/>
    <property type="project" value="UniProtKB-KW"/>
</dbReference>
<dbReference type="Pfam" id="PF00847">
    <property type="entry name" value="AP2"/>
    <property type="match status" value="1"/>
</dbReference>
<protein>
    <recommendedName>
        <fullName evidence="8">AP2/ERF domain-containing protein</fullName>
    </recommendedName>
</protein>
<feature type="region of interest" description="Disordered" evidence="7">
    <location>
        <begin position="1"/>
        <end position="37"/>
    </location>
</feature>
<dbReference type="PANTHER" id="PTHR31677:SF146">
    <property type="entry name" value="ETHYLENE-RESPONSIVE TRANSCRIPTION FACTOR ESR2"/>
    <property type="match status" value="1"/>
</dbReference>
<dbReference type="PROSITE" id="PS51032">
    <property type="entry name" value="AP2_ERF"/>
    <property type="match status" value="1"/>
</dbReference>
<dbReference type="SUPFAM" id="SSF54171">
    <property type="entry name" value="DNA-binding domain"/>
    <property type="match status" value="1"/>
</dbReference>